<gene>
    <name evidence="1" type="ORF">Atai01_38990</name>
</gene>
<evidence type="ECO:0000313" key="1">
    <source>
        <dbReference type="EMBL" id="GLY67280.1"/>
    </source>
</evidence>
<proteinExistence type="predicted"/>
<evidence type="ECO:0000313" key="2">
    <source>
        <dbReference type="Proteomes" id="UP001165136"/>
    </source>
</evidence>
<reference evidence="1" key="1">
    <citation type="submission" date="2023-03" db="EMBL/GenBank/DDBJ databases">
        <title>Amycolatopsis taiwanensis NBRC 103393.</title>
        <authorList>
            <person name="Ichikawa N."/>
            <person name="Sato H."/>
            <person name="Tonouchi N."/>
        </authorList>
    </citation>
    <scope>NUCLEOTIDE SEQUENCE</scope>
    <source>
        <strain evidence="1">NBRC 103393</strain>
    </source>
</reference>
<protein>
    <submittedName>
        <fullName evidence="1">Uncharacterized protein</fullName>
    </submittedName>
</protein>
<dbReference type="RefSeq" id="WP_285487731.1">
    <property type="nucleotide sequence ID" value="NZ_BSTI01000008.1"/>
</dbReference>
<dbReference type="EMBL" id="BSTI01000008">
    <property type="protein sequence ID" value="GLY67280.1"/>
    <property type="molecule type" value="Genomic_DNA"/>
</dbReference>
<accession>A0A9W6VFZ6</accession>
<dbReference type="AlphaFoldDB" id="A0A9W6VFZ6"/>
<name>A0A9W6VFZ6_9PSEU</name>
<sequence length="139" mass="15609">MSEPQLIGVWSDAYLSVGSMEATDLIFTAAGVGWSVLSTAAGCEQILFHWSVPEHGRLVLREERYARFEGHLESQVLVDEHGWDETIETAFIIRPGRDVGGNPATLLELDERISFGDQFQLIRREPEARDDPAGWTQPR</sequence>
<organism evidence="1 2">
    <name type="scientific">Amycolatopsis taiwanensis</name>
    <dbReference type="NCBI Taxonomy" id="342230"/>
    <lineage>
        <taxon>Bacteria</taxon>
        <taxon>Bacillati</taxon>
        <taxon>Actinomycetota</taxon>
        <taxon>Actinomycetes</taxon>
        <taxon>Pseudonocardiales</taxon>
        <taxon>Pseudonocardiaceae</taxon>
        <taxon>Amycolatopsis</taxon>
    </lineage>
</organism>
<dbReference type="Proteomes" id="UP001165136">
    <property type="component" value="Unassembled WGS sequence"/>
</dbReference>
<comment type="caution">
    <text evidence="1">The sequence shown here is derived from an EMBL/GenBank/DDBJ whole genome shotgun (WGS) entry which is preliminary data.</text>
</comment>
<keyword evidence="2" id="KW-1185">Reference proteome</keyword>